<sequence length="200" mass="22238">MLISVANFYFNSTLTASVKHGDWTYTSTGCPLGLVVFISVVLIWVFASMIVAAFRFRATSRLVILDEVRNDEDSGNRCLHYRIILKNDSKNTIDDCVCVIESSHPPIPHLQLVLHRTGTPIHQPSSLSLQPERRQEFDLCRITEGREIVEWCGMSGAAVDSPLGDYVVTVVAYGKDILPTRKAFRVRPHGKALILSPAGN</sequence>
<evidence type="ECO:0000256" key="1">
    <source>
        <dbReference type="SAM" id="Phobius"/>
    </source>
</evidence>
<keyword evidence="1" id="KW-1133">Transmembrane helix</keyword>
<dbReference type="AlphaFoldDB" id="A0A5C1ALS9"/>
<evidence type="ECO:0000313" key="3">
    <source>
        <dbReference type="Proteomes" id="UP000324974"/>
    </source>
</evidence>
<name>A0A5C1ALS9_9BACT</name>
<keyword evidence="1" id="KW-0472">Membrane</keyword>
<proteinExistence type="predicted"/>
<protein>
    <submittedName>
        <fullName evidence="2">Uncharacterized protein</fullName>
    </submittedName>
</protein>
<dbReference type="KEGG" id="lrs:PX52LOC_06195"/>
<gene>
    <name evidence="2" type="ORF">PX52LOC_06195</name>
</gene>
<accession>A0A5C1ALS9</accession>
<feature type="transmembrane region" description="Helical" evidence="1">
    <location>
        <begin position="32"/>
        <end position="54"/>
    </location>
</feature>
<keyword evidence="1" id="KW-0812">Transmembrane</keyword>
<dbReference type="EMBL" id="CP042425">
    <property type="protein sequence ID" value="QEL19137.1"/>
    <property type="molecule type" value="Genomic_DNA"/>
</dbReference>
<reference evidence="3" key="1">
    <citation type="submission" date="2019-08" db="EMBL/GenBank/DDBJ databases">
        <title>Limnoglobus roseus gen. nov., sp. nov., a novel freshwater planctomycete with a giant genome from the family Gemmataceae.</title>
        <authorList>
            <person name="Kulichevskaya I.S."/>
            <person name="Naumoff D.G."/>
            <person name="Miroshnikov K."/>
            <person name="Ivanova A."/>
            <person name="Philippov D.A."/>
            <person name="Hakobyan A."/>
            <person name="Rijpstra I.C."/>
            <person name="Sinninghe Damste J.S."/>
            <person name="Liesack W."/>
            <person name="Dedysh S.N."/>
        </authorList>
    </citation>
    <scope>NUCLEOTIDE SEQUENCE [LARGE SCALE GENOMIC DNA]</scope>
    <source>
        <strain evidence="3">PX52</strain>
    </source>
</reference>
<dbReference type="Proteomes" id="UP000324974">
    <property type="component" value="Chromosome"/>
</dbReference>
<keyword evidence="3" id="KW-1185">Reference proteome</keyword>
<organism evidence="2 3">
    <name type="scientific">Limnoglobus roseus</name>
    <dbReference type="NCBI Taxonomy" id="2598579"/>
    <lineage>
        <taxon>Bacteria</taxon>
        <taxon>Pseudomonadati</taxon>
        <taxon>Planctomycetota</taxon>
        <taxon>Planctomycetia</taxon>
        <taxon>Gemmatales</taxon>
        <taxon>Gemmataceae</taxon>
        <taxon>Limnoglobus</taxon>
    </lineage>
</organism>
<evidence type="ECO:0000313" key="2">
    <source>
        <dbReference type="EMBL" id="QEL19137.1"/>
    </source>
</evidence>